<protein>
    <submittedName>
        <fullName evidence="4">Arylsulfatase</fullName>
    </submittedName>
</protein>
<evidence type="ECO:0000313" key="5">
    <source>
        <dbReference type="Proteomes" id="UP000004947"/>
    </source>
</evidence>
<dbReference type="GO" id="GO:0004065">
    <property type="term" value="F:arylsulfatase activity"/>
    <property type="evidence" value="ECO:0007669"/>
    <property type="project" value="TreeGrafter"/>
</dbReference>
<organism evidence="4 5">
    <name type="scientific">Lentisphaera araneosa HTCC2155</name>
    <dbReference type="NCBI Taxonomy" id="313628"/>
    <lineage>
        <taxon>Bacteria</taxon>
        <taxon>Pseudomonadati</taxon>
        <taxon>Lentisphaerota</taxon>
        <taxon>Lentisphaeria</taxon>
        <taxon>Lentisphaerales</taxon>
        <taxon>Lentisphaeraceae</taxon>
        <taxon>Lentisphaera</taxon>
    </lineage>
</organism>
<dbReference type="InterPro" id="IPR000917">
    <property type="entry name" value="Sulfatase_N"/>
</dbReference>
<dbReference type="CDD" id="cd16025">
    <property type="entry name" value="PAS_like"/>
    <property type="match status" value="1"/>
</dbReference>
<evidence type="ECO:0000256" key="2">
    <source>
        <dbReference type="ARBA" id="ARBA00022801"/>
    </source>
</evidence>
<proteinExistence type="inferred from homology"/>
<gene>
    <name evidence="4" type="ORF">LNTAR_22319</name>
</gene>
<comment type="similarity">
    <text evidence="1">Belongs to the sulfatase family.</text>
</comment>
<dbReference type="EMBL" id="ABCK01000002">
    <property type="protein sequence ID" value="EDM29172.1"/>
    <property type="molecule type" value="Genomic_DNA"/>
</dbReference>
<sequence>MKAWKYLRFTTVTIGLILTASADQRPNIIVIMCDDMGYSDLGCYGSEIQTPNLDKLAANGLRYSQMYNTSKCNTSRSSLLTGRYVIGKTSDTNYDAGPLISEILQNAGYRTLWSGKNHSRVRPPERGFDRFYGFQGGACNFWNPGEKLQDGGKLPHIKAYEWMVNDKWHKTFIPEDPNYFMTDAITDNAISWLNEYEKEDKPFFLYLAYNAPHWPLHAPEKDIAKYKGVYDAGYQKIRTARYKRMIEKGIIETETATLFPEQIKSWERLSEKERKLEAQRMEIHAAMVDNMDQNIGRVINTLQKQGELENTLILFFSDNGASHERDKRAFKNYQPTGNEKMGSVLSYECIGRDWARVVNTPLAKHKATSHEGGICTPMVAYWPKGMTNTGGWNHEPVHLVDIMSTVLDLSHQKYPIKFNGKQTKPLQGTSLVPTFSQKALAQRKFTMGFDFANSKAVRKGKWKLVSYKKGPWELYDMSKDRTETLNLAKQNPELVETLKKEFYQWIANL</sequence>
<dbReference type="eggNOG" id="COG3119">
    <property type="taxonomic scope" value="Bacteria"/>
</dbReference>
<dbReference type="InterPro" id="IPR017850">
    <property type="entry name" value="Alkaline_phosphatase_core_sf"/>
</dbReference>
<dbReference type="SUPFAM" id="SSF53649">
    <property type="entry name" value="Alkaline phosphatase-like"/>
    <property type="match status" value="1"/>
</dbReference>
<dbReference type="PANTHER" id="PTHR42693:SF53">
    <property type="entry name" value="ENDO-4-O-SULFATASE"/>
    <property type="match status" value="1"/>
</dbReference>
<comment type="caution">
    <text evidence="4">The sequence shown here is derived from an EMBL/GenBank/DDBJ whole genome shotgun (WGS) entry which is preliminary data.</text>
</comment>
<dbReference type="Proteomes" id="UP000004947">
    <property type="component" value="Unassembled WGS sequence"/>
</dbReference>
<dbReference type="InterPro" id="IPR050738">
    <property type="entry name" value="Sulfatase"/>
</dbReference>
<keyword evidence="5" id="KW-1185">Reference proteome</keyword>
<name>A6DG55_9BACT</name>
<evidence type="ECO:0000256" key="1">
    <source>
        <dbReference type="ARBA" id="ARBA00008779"/>
    </source>
</evidence>
<evidence type="ECO:0000259" key="3">
    <source>
        <dbReference type="Pfam" id="PF00884"/>
    </source>
</evidence>
<feature type="domain" description="Sulfatase N-terminal" evidence="3">
    <location>
        <begin position="26"/>
        <end position="409"/>
    </location>
</feature>
<dbReference type="Gene3D" id="3.40.720.10">
    <property type="entry name" value="Alkaline Phosphatase, subunit A"/>
    <property type="match status" value="1"/>
</dbReference>
<keyword evidence="2" id="KW-0378">Hydrolase</keyword>
<dbReference type="PANTHER" id="PTHR42693">
    <property type="entry name" value="ARYLSULFATASE FAMILY MEMBER"/>
    <property type="match status" value="1"/>
</dbReference>
<dbReference type="Gene3D" id="3.30.1120.10">
    <property type="match status" value="1"/>
</dbReference>
<dbReference type="Pfam" id="PF00884">
    <property type="entry name" value="Sulfatase"/>
    <property type="match status" value="1"/>
</dbReference>
<dbReference type="RefSeq" id="WP_007276902.1">
    <property type="nucleotide sequence ID" value="NZ_ABCK01000002.1"/>
</dbReference>
<dbReference type="STRING" id="313628.LNTAR_22319"/>
<reference evidence="4 5" key="1">
    <citation type="journal article" date="2010" name="J. Bacteriol.">
        <title>Genome sequence of Lentisphaera araneosa HTCC2155T, the type species of the order Lentisphaerales in the phylum Lentisphaerae.</title>
        <authorList>
            <person name="Thrash J.C."/>
            <person name="Cho J.C."/>
            <person name="Vergin K.L."/>
            <person name="Morris R.M."/>
            <person name="Giovannoni S.J."/>
        </authorList>
    </citation>
    <scope>NUCLEOTIDE SEQUENCE [LARGE SCALE GENOMIC DNA]</scope>
    <source>
        <strain evidence="4 5">HTCC2155</strain>
    </source>
</reference>
<dbReference type="AlphaFoldDB" id="A6DG55"/>
<evidence type="ECO:0000313" key="4">
    <source>
        <dbReference type="EMBL" id="EDM29172.1"/>
    </source>
</evidence>
<accession>A6DG55</accession>
<dbReference type="OrthoDB" id="9783154at2"/>